<comment type="caution">
    <text evidence="1">The sequence shown here is derived from an EMBL/GenBank/DDBJ whole genome shotgun (WGS) entry which is preliminary data.</text>
</comment>
<proteinExistence type="predicted"/>
<reference evidence="1" key="1">
    <citation type="submission" date="2019-05" db="EMBL/GenBank/DDBJ databases">
        <title>The de novo reference genome and transcriptome assemblies of the wild tomato species Solanum chilense.</title>
        <authorList>
            <person name="Stam R."/>
            <person name="Nosenko T."/>
            <person name="Hoerger A.C."/>
            <person name="Stephan W."/>
            <person name="Seidel M.A."/>
            <person name="Kuhn J.M.M."/>
            <person name="Haberer G."/>
            <person name="Tellier A."/>
        </authorList>
    </citation>
    <scope>NUCLEOTIDE SEQUENCE</scope>
    <source>
        <tissue evidence="1">Mature leaves</tissue>
    </source>
</reference>
<sequence>MSKSTIYPVHEVLDLEDMADIMCSPTGSFPTTCLGMPLGAMKDHLKFGWNVIVEKFERRLASWQQ</sequence>
<evidence type="ECO:0000313" key="1">
    <source>
        <dbReference type="EMBL" id="TMX00735.1"/>
    </source>
</evidence>
<accession>A0A6N2C0T0</accession>
<protein>
    <submittedName>
        <fullName evidence="1">Uncharacterized protein</fullName>
    </submittedName>
</protein>
<dbReference type="EMBL" id="RXGB01001009">
    <property type="protein sequence ID" value="TMX00735.1"/>
    <property type="molecule type" value="Genomic_DNA"/>
</dbReference>
<organism evidence="1">
    <name type="scientific">Solanum chilense</name>
    <name type="common">Tomato</name>
    <name type="synonym">Lycopersicon chilense</name>
    <dbReference type="NCBI Taxonomy" id="4083"/>
    <lineage>
        <taxon>Eukaryota</taxon>
        <taxon>Viridiplantae</taxon>
        <taxon>Streptophyta</taxon>
        <taxon>Embryophyta</taxon>
        <taxon>Tracheophyta</taxon>
        <taxon>Spermatophyta</taxon>
        <taxon>Magnoliopsida</taxon>
        <taxon>eudicotyledons</taxon>
        <taxon>Gunneridae</taxon>
        <taxon>Pentapetalae</taxon>
        <taxon>asterids</taxon>
        <taxon>lamiids</taxon>
        <taxon>Solanales</taxon>
        <taxon>Solanaceae</taxon>
        <taxon>Solanoideae</taxon>
        <taxon>Solaneae</taxon>
        <taxon>Solanum</taxon>
        <taxon>Solanum subgen. Lycopersicon</taxon>
    </lineage>
</organism>
<name>A0A6N2C0T0_SOLCI</name>
<gene>
    <name evidence="1" type="ORF">EJD97_000225</name>
</gene>
<dbReference type="AlphaFoldDB" id="A0A6N2C0T0"/>